<dbReference type="RefSeq" id="WP_271713333.1">
    <property type="nucleotide sequence ID" value="NZ_AP024169.1"/>
</dbReference>
<dbReference type="PANTHER" id="PTHR31332">
    <property type="entry name" value="7-HYDROXYMETHYL CHLOROPHYLL A REDUCTASE, CHLOROPLASTIC"/>
    <property type="match status" value="1"/>
</dbReference>
<organism evidence="3 4">
    <name type="scientific">Anaeromicropila herbilytica</name>
    <dbReference type="NCBI Taxonomy" id="2785025"/>
    <lineage>
        <taxon>Bacteria</taxon>
        <taxon>Bacillati</taxon>
        <taxon>Bacillota</taxon>
        <taxon>Clostridia</taxon>
        <taxon>Lachnospirales</taxon>
        <taxon>Lachnospiraceae</taxon>
        <taxon>Anaeromicropila</taxon>
    </lineage>
</organism>
<dbReference type="Pfam" id="PF04422">
    <property type="entry name" value="FrhB_FdhB_N"/>
    <property type="match status" value="1"/>
</dbReference>
<keyword evidence="4" id="KW-1185">Reference proteome</keyword>
<reference evidence="3 4" key="1">
    <citation type="submission" date="2020-11" db="EMBL/GenBank/DDBJ databases">
        <title>Draft genome sequencing of a Lachnospiraceae strain isolated from anoxic soil subjected to BSD treatment.</title>
        <authorList>
            <person name="Uek A."/>
            <person name="Tonouchi A."/>
        </authorList>
    </citation>
    <scope>NUCLEOTIDE SEQUENCE [LARGE SCALE GENOMIC DNA]</scope>
    <source>
        <strain evidence="3 4">TB5</strain>
    </source>
</reference>
<dbReference type="Pfam" id="PF04432">
    <property type="entry name" value="FrhB_FdhB_C"/>
    <property type="match status" value="1"/>
</dbReference>
<dbReference type="GO" id="GO:0033354">
    <property type="term" value="P:chlorophyll cycle"/>
    <property type="evidence" value="ECO:0007669"/>
    <property type="project" value="TreeGrafter"/>
</dbReference>
<dbReference type="EMBL" id="AP024169">
    <property type="protein sequence ID" value="BCN32278.1"/>
    <property type="molecule type" value="Genomic_DNA"/>
</dbReference>
<proteinExistence type="predicted"/>
<protein>
    <submittedName>
        <fullName evidence="3">F420H2-dehydrogenase</fullName>
    </submittedName>
</protein>
<accession>A0A7R7ENX8</accession>
<dbReference type="Proteomes" id="UP000595897">
    <property type="component" value="Chromosome"/>
</dbReference>
<dbReference type="InterPro" id="IPR007525">
    <property type="entry name" value="FrhB_FdhB_C"/>
</dbReference>
<evidence type="ECO:0000313" key="4">
    <source>
        <dbReference type="Proteomes" id="UP000595897"/>
    </source>
</evidence>
<dbReference type="PANTHER" id="PTHR31332:SF0">
    <property type="entry name" value="7-HYDROXYMETHYL CHLOROPHYLL A REDUCTASE, CHLOROPLASTIC"/>
    <property type="match status" value="1"/>
</dbReference>
<feature type="domain" description="Coenzyme F420 hydrogenase/dehydrogenase beta subunit N-terminal" evidence="1">
    <location>
        <begin position="67"/>
        <end position="142"/>
    </location>
</feature>
<dbReference type="InterPro" id="IPR007516">
    <property type="entry name" value="Co_F420_Hydgase/DH_bsu_N"/>
</dbReference>
<sequence length="388" mass="43814">MENKSIEYKYCCGCGLCSHFVNGNINEQGYYRPSEKSFLTNFDTSICYCNQVGVKTKNGMWGLLEGIYYGYAIDSQIRKKASSGGILTAIACYLLDERIVDQVVQIATSKHDQMKTEVVWNSTSQDVKQCCGSRYTASASLEGLLDNIDTRRKYAVIGKPCDIRVLRAYLEKSKELNSTILYLLTFFCGGTPSTQANDKLLKRMGLKRNTLQSFIYRGNGWPGKTSGVDIEGNIATVEYEESWGKVLGRDIQDICRFCWEGVGEAADISCGDGWYLEDNQPSFEEREGRNVIFARTNKGNKLLMDMQSAHIVQLENITDTKIIEKIQPGQLMRKGSMFSRILAMKLMGKKIPRYSIIKLLPYARSLSFKLNIRMFAGTVKRILKGKIQ</sequence>
<dbReference type="KEGG" id="ahb:bsdtb5_35730"/>
<name>A0A7R7ENX8_9FIRM</name>
<gene>
    <name evidence="3" type="ORF">bsdtb5_35730</name>
</gene>
<feature type="domain" description="Coenzyme F420 hydrogenase/dehydrogenase beta subunit C-terminal" evidence="2">
    <location>
        <begin position="152"/>
        <end position="319"/>
    </location>
</feature>
<dbReference type="GO" id="GO:0090415">
    <property type="term" value="F:7-hydroxymethyl chlorophyll a reductase activity"/>
    <property type="evidence" value="ECO:0007669"/>
    <property type="project" value="TreeGrafter"/>
</dbReference>
<evidence type="ECO:0000259" key="2">
    <source>
        <dbReference type="Pfam" id="PF04432"/>
    </source>
</evidence>
<evidence type="ECO:0000313" key="3">
    <source>
        <dbReference type="EMBL" id="BCN32278.1"/>
    </source>
</evidence>
<dbReference type="AlphaFoldDB" id="A0A7R7ENX8"/>
<dbReference type="InterPro" id="IPR045220">
    <property type="entry name" value="FRHB/FDHB/HCAR-like"/>
</dbReference>
<evidence type="ECO:0000259" key="1">
    <source>
        <dbReference type="Pfam" id="PF04422"/>
    </source>
</evidence>